<dbReference type="CDD" id="cd03463">
    <property type="entry name" value="3_4-PCD_alpha"/>
    <property type="match status" value="1"/>
</dbReference>
<keyword evidence="2" id="KW-0223">Dioxygenase</keyword>
<dbReference type="InterPro" id="IPR012786">
    <property type="entry name" value="Protocat_dOase_a"/>
</dbReference>
<dbReference type="GO" id="GO:0008199">
    <property type="term" value="F:ferric iron binding"/>
    <property type="evidence" value="ECO:0007669"/>
    <property type="project" value="InterPro"/>
</dbReference>
<dbReference type="SUPFAM" id="SSF49482">
    <property type="entry name" value="Aromatic compound dioxygenase"/>
    <property type="match status" value="1"/>
</dbReference>
<evidence type="ECO:0000256" key="1">
    <source>
        <dbReference type="ARBA" id="ARBA00007825"/>
    </source>
</evidence>
<reference evidence="5 6" key="1">
    <citation type="submission" date="2020-02" db="EMBL/GenBank/DDBJ databases">
        <authorList>
            <person name="Kim H.M."/>
            <person name="Jeon C.O."/>
        </authorList>
    </citation>
    <scope>NUCLEOTIDE SEQUENCE [LARGE SCALE GENOMIC DNA]</scope>
    <source>
        <strain evidence="5 6">PeD5</strain>
    </source>
</reference>
<dbReference type="Pfam" id="PF00775">
    <property type="entry name" value="Dioxygenase_C"/>
    <property type="match status" value="1"/>
</dbReference>
<evidence type="ECO:0000256" key="2">
    <source>
        <dbReference type="ARBA" id="ARBA00022964"/>
    </source>
</evidence>
<dbReference type="PANTHER" id="PTHR33711">
    <property type="entry name" value="DIOXYGENASE, PUTATIVE (AFU_ORTHOLOGUE AFUA_2G02910)-RELATED"/>
    <property type="match status" value="1"/>
</dbReference>
<dbReference type="GO" id="GO:0018578">
    <property type="term" value="F:protocatechuate 3,4-dioxygenase activity"/>
    <property type="evidence" value="ECO:0007669"/>
    <property type="project" value="UniProtKB-EC"/>
</dbReference>
<comment type="similarity">
    <text evidence="1">Belongs to the intradiol ring-cleavage dioxygenase family.</text>
</comment>
<feature type="domain" description="Intradiol ring-cleavage dioxygenases" evidence="4">
    <location>
        <begin position="48"/>
        <end position="178"/>
    </location>
</feature>
<keyword evidence="6" id="KW-1185">Reference proteome</keyword>
<organism evidence="5 6">
    <name type="scientific">Falsiroseomonas algicola</name>
    <dbReference type="NCBI Taxonomy" id="2716930"/>
    <lineage>
        <taxon>Bacteria</taxon>
        <taxon>Pseudomonadati</taxon>
        <taxon>Pseudomonadota</taxon>
        <taxon>Alphaproteobacteria</taxon>
        <taxon>Acetobacterales</taxon>
        <taxon>Roseomonadaceae</taxon>
        <taxon>Falsiroseomonas</taxon>
    </lineage>
</organism>
<proteinExistence type="inferred from homology"/>
<keyword evidence="3 5" id="KW-0560">Oxidoreductase</keyword>
<dbReference type="RefSeq" id="WP_164692552.1">
    <property type="nucleotide sequence ID" value="NZ_JAAIKB010000001.1"/>
</dbReference>
<evidence type="ECO:0000259" key="4">
    <source>
        <dbReference type="Pfam" id="PF00775"/>
    </source>
</evidence>
<evidence type="ECO:0000313" key="5">
    <source>
        <dbReference type="EMBL" id="NGM18670.1"/>
    </source>
</evidence>
<reference evidence="5 6" key="2">
    <citation type="submission" date="2020-03" db="EMBL/GenBank/DDBJ databases">
        <title>Roseomonas stagni sp. nov., isolated from pond water in Japan.</title>
        <authorList>
            <person name="Furuhata K."/>
            <person name="Miyamoto H."/>
            <person name="Goto K."/>
        </authorList>
    </citation>
    <scope>NUCLEOTIDE SEQUENCE [LARGE SCALE GENOMIC DNA]</scope>
    <source>
        <strain evidence="5 6">PeD5</strain>
    </source>
</reference>
<gene>
    <name evidence="5" type="primary">pcaG</name>
    <name evidence="5" type="ORF">G3576_01505</name>
</gene>
<evidence type="ECO:0000313" key="6">
    <source>
        <dbReference type="Proteomes" id="UP000475385"/>
    </source>
</evidence>
<dbReference type="InterPro" id="IPR000627">
    <property type="entry name" value="Intradiol_dOase_C"/>
</dbReference>
<dbReference type="AlphaFoldDB" id="A0A6M1LEG6"/>
<dbReference type="NCBIfam" id="TIGR02423">
    <property type="entry name" value="protocat_alph"/>
    <property type="match status" value="1"/>
</dbReference>
<dbReference type="InterPro" id="IPR050770">
    <property type="entry name" value="Intradiol_RC_Dioxygenase"/>
</dbReference>
<sequence length="202" mass="22197">MFTPNALGYLAETPSQTAGPYVHIGLIPKQAGFDIFSNNLGESPIGADTPGERIRIEGRIFDGTGAPVRDALVESWQADAEGRYHATPTADGFRGWARTGTDFESGLWAIETVKPGRVPGRHGHKRMAPHISLWIVARGINIGLSTRLYFGDEEAANAEDPVLRIIEQPARRQTLIARREAPGHYVLDIHLQGENETVFFDI</sequence>
<dbReference type="PANTHER" id="PTHR33711:SF9">
    <property type="entry name" value="PROTOCATECHUATE 3,4-DIOXYGENASE ALPHA CHAIN"/>
    <property type="match status" value="1"/>
</dbReference>
<comment type="caution">
    <text evidence="5">The sequence shown here is derived from an EMBL/GenBank/DDBJ whole genome shotgun (WGS) entry which is preliminary data.</text>
</comment>
<protein>
    <submittedName>
        <fullName evidence="5">Protocatechuate 3,4-dioxygenase subunit alpha</fullName>
        <ecNumber evidence="5">1.13.11.3</ecNumber>
    </submittedName>
</protein>
<accession>A0A6M1LEG6</accession>
<dbReference type="Proteomes" id="UP000475385">
    <property type="component" value="Unassembled WGS sequence"/>
</dbReference>
<evidence type="ECO:0000256" key="3">
    <source>
        <dbReference type="ARBA" id="ARBA00023002"/>
    </source>
</evidence>
<dbReference type="EMBL" id="JAAIKB010000001">
    <property type="protein sequence ID" value="NGM18670.1"/>
    <property type="molecule type" value="Genomic_DNA"/>
</dbReference>
<dbReference type="EC" id="1.13.11.3" evidence="5"/>
<dbReference type="Gene3D" id="2.60.130.10">
    <property type="entry name" value="Aromatic compound dioxygenase"/>
    <property type="match status" value="1"/>
</dbReference>
<name>A0A6M1LEG6_9PROT</name>
<dbReference type="InterPro" id="IPR015889">
    <property type="entry name" value="Intradiol_dOase_core"/>
</dbReference>